<name>A0ABM1VWW3_APLCA</name>
<sequence length="116" mass="13651">MNLFLYYNQTHCFVFAKSQSFPSFFRVQDLPREIQRLSEFLGISVTDSLVEGICDVTQVNKMKDDYNNRGWRFKVRKGQVGDWKNWLTVAQSEAIDNVIKDKMADLSIYKPRYTLP</sequence>
<comment type="similarity">
    <text evidence="1">Belongs to the sulfotransferase 1 family.</text>
</comment>
<dbReference type="PANTHER" id="PTHR11783">
    <property type="entry name" value="SULFOTRANSFERASE SULT"/>
    <property type="match status" value="1"/>
</dbReference>
<accession>A0ABM1VWW3</accession>
<gene>
    <name evidence="5" type="primary">LOC118478068</name>
</gene>
<dbReference type="Gene3D" id="3.40.50.300">
    <property type="entry name" value="P-loop containing nucleotide triphosphate hydrolases"/>
    <property type="match status" value="1"/>
</dbReference>
<dbReference type="Proteomes" id="UP000694888">
    <property type="component" value="Unplaced"/>
</dbReference>
<dbReference type="GeneID" id="118478068"/>
<evidence type="ECO:0000313" key="5">
    <source>
        <dbReference type="RefSeq" id="XP_035826905.1"/>
    </source>
</evidence>
<reference evidence="5" key="1">
    <citation type="submission" date="2025-08" db="UniProtKB">
        <authorList>
            <consortium name="RefSeq"/>
        </authorList>
    </citation>
    <scope>IDENTIFICATION</scope>
</reference>
<dbReference type="RefSeq" id="XP_035826905.1">
    <property type="nucleotide sequence ID" value="XM_035971012.1"/>
</dbReference>
<keyword evidence="2" id="KW-0808">Transferase</keyword>
<dbReference type="InterPro" id="IPR000863">
    <property type="entry name" value="Sulfotransferase_dom"/>
</dbReference>
<organism evidence="4 5">
    <name type="scientific">Aplysia californica</name>
    <name type="common">California sea hare</name>
    <dbReference type="NCBI Taxonomy" id="6500"/>
    <lineage>
        <taxon>Eukaryota</taxon>
        <taxon>Metazoa</taxon>
        <taxon>Spiralia</taxon>
        <taxon>Lophotrochozoa</taxon>
        <taxon>Mollusca</taxon>
        <taxon>Gastropoda</taxon>
        <taxon>Heterobranchia</taxon>
        <taxon>Euthyneura</taxon>
        <taxon>Tectipleura</taxon>
        <taxon>Aplysiida</taxon>
        <taxon>Aplysioidea</taxon>
        <taxon>Aplysiidae</taxon>
        <taxon>Aplysia</taxon>
    </lineage>
</organism>
<dbReference type="InterPro" id="IPR027417">
    <property type="entry name" value="P-loop_NTPase"/>
</dbReference>
<evidence type="ECO:0000313" key="4">
    <source>
        <dbReference type="Proteomes" id="UP000694888"/>
    </source>
</evidence>
<keyword evidence="4" id="KW-1185">Reference proteome</keyword>
<dbReference type="Pfam" id="PF00685">
    <property type="entry name" value="Sulfotransfer_1"/>
    <property type="match status" value="1"/>
</dbReference>
<evidence type="ECO:0000256" key="1">
    <source>
        <dbReference type="ARBA" id="ARBA00005771"/>
    </source>
</evidence>
<proteinExistence type="inferred from homology"/>
<protein>
    <submittedName>
        <fullName evidence="5">Cytosolic sulfotransferase 1-like</fullName>
    </submittedName>
</protein>
<feature type="domain" description="Sulfotransferase" evidence="3">
    <location>
        <begin position="28"/>
        <end position="106"/>
    </location>
</feature>
<evidence type="ECO:0000259" key="3">
    <source>
        <dbReference type="Pfam" id="PF00685"/>
    </source>
</evidence>
<dbReference type="SUPFAM" id="SSF52540">
    <property type="entry name" value="P-loop containing nucleoside triphosphate hydrolases"/>
    <property type="match status" value="1"/>
</dbReference>
<evidence type="ECO:0000256" key="2">
    <source>
        <dbReference type="ARBA" id="ARBA00022679"/>
    </source>
</evidence>